<dbReference type="PANTHER" id="PTHR13357:SF1">
    <property type="entry name" value="NCK-INTERACTING PROTEIN WITH SH3 DOMAIN"/>
    <property type="match status" value="1"/>
</dbReference>
<protein>
    <recommendedName>
        <fullName evidence="3">SH3 domain-containing protein</fullName>
    </recommendedName>
</protein>
<dbReference type="InterPro" id="IPR018556">
    <property type="entry name" value="SPIN90/Ldb17_LRD"/>
</dbReference>
<dbReference type="PROSITE" id="PS50002">
    <property type="entry name" value="SH3"/>
    <property type="match status" value="1"/>
</dbReference>
<dbReference type="PANTHER" id="PTHR13357">
    <property type="entry name" value="SH3 ADAPTER PROTEIN SPIN90 NCK INTERACTING PROTEIN WITH SH3 DOMAIN"/>
    <property type="match status" value="1"/>
</dbReference>
<dbReference type="OrthoDB" id="445362at2759"/>
<dbReference type="AlphaFoldDB" id="A0A8K0D734"/>
<evidence type="ECO:0000256" key="1">
    <source>
        <dbReference type="ARBA" id="ARBA00022443"/>
    </source>
</evidence>
<proteinExistence type="predicted"/>
<comment type="caution">
    <text evidence="4">The sequence shown here is derived from an EMBL/GenBank/DDBJ whole genome shotgun (WGS) entry which is preliminary data.</text>
</comment>
<evidence type="ECO:0000313" key="4">
    <source>
        <dbReference type="EMBL" id="KAF2897858.1"/>
    </source>
</evidence>
<dbReference type="Proteomes" id="UP000801492">
    <property type="component" value="Unassembled WGS sequence"/>
</dbReference>
<dbReference type="Gene3D" id="2.30.30.40">
    <property type="entry name" value="SH3 Domains"/>
    <property type="match status" value="1"/>
</dbReference>
<dbReference type="SMART" id="SM00326">
    <property type="entry name" value="SH3"/>
    <property type="match status" value="1"/>
</dbReference>
<gene>
    <name evidence="4" type="ORF">ILUMI_08309</name>
</gene>
<dbReference type="InterPro" id="IPR030125">
    <property type="entry name" value="SPIN90/Ldb17"/>
</dbReference>
<dbReference type="InterPro" id="IPR036028">
    <property type="entry name" value="SH3-like_dom_sf"/>
</dbReference>
<dbReference type="SUPFAM" id="SSF50044">
    <property type="entry name" value="SH3-domain"/>
    <property type="match status" value="1"/>
</dbReference>
<evidence type="ECO:0000256" key="2">
    <source>
        <dbReference type="PROSITE-ProRule" id="PRU00192"/>
    </source>
</evidence>
<evidence type="ECO:0000313" key="5">
    <source>
        <dbReference type="Proteomes" id="UP000801492"/>
    </source>
</evidence>
<keyword evidence="5" id="KW-1185">Reference proteome</keyword>
<accession>A0A8K0D734</accession>
<reference evidence="4" key="1">
    <citation type="submission" date="2019-08" db="EMBL/GenBank/DDBJ databases">
        <title>The genome of the North American firefly Photinus pyralis.</title>
        <authorList>
            <consortium name="Photinus pyralis genome working group"/>
            <person name="Fallon T.R."/>
            <person name="Sander Lower S.E."/>
            <person name="Weng J.-K."/>
        </authorList>
    </citation>
    <scope>NUCLEOTIDE SEQUENCE</scope>
    <source>
        <strain evidence="4">TRF0915ILg1</strain>
        <tissue evidence="4">Whole body</tissue>
    </source>
</reference>
<dbReference type="InterPro" id="IPR001452">
    <property type="entry name" value="SH3_domain"/>
</dbReference>
<dbReference type="EMBL" id="VTPC01003895">
    <property type="protein sequence ID" value="KAF2897858.1"/>
    <property type="molecule type" value="Genomic_DNA"/>
</dbReference>
<dbReference type="GO" id="GO:0071933">
    <property type="term" value="F:Arp2/3 complex binding"/>
    <property type="evidence" value="ECO:0007669"/>
    <property type="project" value="TreeGrafter"/>
</dbReference>
<sequence length="641" mass="73991">MSNNMIRIGNLDMLRSMYDFKATYAKTLSFKANEYFILHQTVTKHKNWWEVINERGEMGFVPSNYVETVTVSPAFYIQYLDNCMESIKHDEFSPEYVMGTRKEVLLRLKEMKRQIENLPEVHQNSVGVNEATVLPPLLFRNSEGQLETTRGTIRSSTNSSTSFSSTISEVKKYNEVHEEPIKPIQKKTTSRESLKKSIENIHEELKKEQESECKKSETSIHGSSVNTKVSPIITSQSVYELVESVRINTQLSHEMSKVAVQTVIQGLHDLLPASAFPYLSTILSHCQTSLVADDVQIDQTHDASRLKIIFNELTSCKEDSQQRSWMLHEDETVIKEYISELISILSNADASISKHVISTDQYHVITTLIQYYQMEVRWSIRQLLLQAFGVLCSLDRTVVSIMLNSVLPGELARDMLANPRNVPKLNYSSLLLTMIFSMGEPMPITHLDFLGVQFLIFILNNIESPPDTDVDEQIPDLFLNFIISYNLQFTLESDNVVLKALSGRKVAKIFTERILLLLNREEDPVRIFDHEPAPPHSLIKLFNDLFSQPNTADLFYTNDIKVLIDIVVRNISDLSPGDKRRHQYLELCRRVMKNTNYSEHYHRREDMLKCFTRIFCEESSQSVLDQKLVREIMNEFPQYFK</sequence>
<dbReference type="GO" id="GO:0006897">
    <property type="term" value="P:endocytosis"/>
    <property type="evidence" value="ECO:0007669"/>
    <property type="project" value="TreeGrafter"/>
</dbReference>
<dbReference type="Pfam" id="PF09431">
    <property type="entry name" value="SPIN90_LRD"/>
    <property type="match status" value="1"/>
</dbReference>
<evidence type="ECO:0000259" key="3">
    <source>
        <dbReference type="PROSITE" id="PS50002"/>
    </source>
</evidence>
<dbReference type="Pfam" id="PF14604">
    <property type="entry name" value="SH3_9"/>
    <property type="match status" value="1"/>
</dbReference>
<feature type="domain" description="SH3" evidence="3">
    <location>
        <begin position="9"/>
        <end position="71"/>
    </location>
</feature>
<organism evidence="4 5">
    <name type="scientific">Ignelater luminosus</name>
    <name type="common">Cucubano</name>
    <name type="synonym">Pyrophorus luminosus</name>
    <dbReference type="NCBI Taxonomy" id="2038154"/>
    <lineage>
        <taxon>Eukaryota</taxon>
        <taxon>Metazoa</taxon>
        <taxon>Ecdysozoa</taxon>
        <taxon>Arthropoda</taxon>
        <taxon>Hexapoda</taxon>
        <taxon>Insecta</taxon>
        <taxon>Pterygota</taxon>
        <taxon>Neoptera</taxon>
        <taxon>Endopterygota</taxon>
        <taxon>Coleoptera</taxon>
        <taxon>Polyphaga</taxon>
        <taxon>Elateriformia</taxon>
        <taxon>Elateroidea</taxon>
        <taxon>Elateridae</taxon>
        <taxon>Agrypninae</taxon>
        <taxon>Pyrophorini</taxon>
        <taxon>Ignelater</taxon>
    </lineage>
</organism>
<keyword evidence="1 2" id="KW-0728">SH3 domain</keyword>
<name>A0A8K0D734_IGNLU</name>